<accession>A0ABR2DSD7</accession>
<organism evidence="1 2">
    <name type="scientific">Hibiscus sabdariffa</name>
    <name type="common">roselle</name>
    <dbReference type="NCBI Taxonomy" id="183260"/>
    <lineage>
        <taxon>Eukaryota</taxon>
        <taxon>Viridiplantae</taxon>
        <taxon>Streptophyta</taxon>
        <taxon>Embryophyta</taxon>
        <taxon>Tracheophyta</taxon>
        <taxon>Spermatophyta</taxon>
        <taxon>Magnoliopsida</taxon>
        <taxon>eudicotyledons</taxon>
        <taxon>Gunneridae</taxon>
        <taxon>Pentapetalae</taxon>
        <taxon>rosids</taxon>
        <taxon>malvids</taxon>
        <taxon>Malvales</taxon>
        <taxon>Malvaceae</taxon>
        <taxon>Malvoideae</taxon>
        <taxon>Hibiscus</taxon>
    </lineage>
</organism>
<dbReference type="Proteomes" id="UP001472677">
    <property type="component" value="Unassembled WGS sequence"/>
</dbReference>
<comment type="caution">
    <text evidence="1">The sequence shown here is derived from an EMBL/GenBank/DDBJ whole genome shotgun (WGS) entry which is preliminary data.</text>
</comment>
<reference evidence="1 2" key="1">
    <citation type="journal article" date="2024" name="G3 (Bethesda)">
        <title>Genome assembly of Hibiscus sabdariffa L. provides insights into metabolisms of medicinal natural products.</title>
        <authorList>
            <person name="Kim T."/>
        </authorList>
    </citation>
    <scope>NUCLEOTIDE SEQUENCE [LARGE SCALE GENOMIC DNA]</scope>
    <source>
        <strain evidence="1">TK-2024</strain>
        <tissue evidence="1">Old leaves</tissue>
    </source>
</reference>
<proteinExistence type="predicted"/>
<evidence type="ECO:0000313" key="2">
    <source>
        <dbReference type="Proteomes" id="UP001472677"/>
    </source>
</evidence>
<keyword evidence="2" id="KW-1185">Reference proteome</keyword>
<evidence type="ECO:0000313" key="1">
    <source>
        <dbReference type="EMBL" id="KAK8545704.1"/>
    </source>
</evidence>
<gene>
    <name evidence="1" type="ORF">V6N12_026529</name>
</gene>
<name>A0ABR2DSD7_9ROSI</name>
<protein>
    <submittedName>
        <fullName evidence="1">Uncharacterized protein</fullName>
    </submittedName>
</protein>
<sequence length="91" mass="10041">MNVSLQLGFTSPPQSGPVLHAFSRTFKACIGNIHAWQTGVVVVGVHLAISWWSNSACIFDWHCIKLIKADEKGSCDRLIKTSEEIDVISQD</sequence>
<dbReference type="EMBL" id="JBBPBM010000023">
    <property type="protein sequence ID" value="KAK8545704.1"/>
    <property type="molecule type" value="Genomic_DNA"/>
</dbReference>